<evidence type="ECO:0000256" key="2">
    <source>
        <dbReference type="HAMAP-Rule" id="MF_00048"/>
    </source>
</evidence>
<dbReference type="Gene3D" id="3.40.1350.10">
    <property type="match status" value="1"/>
</dbReference>
<evidence type="ECO:0000313" key="3">
    <source>
        <dbReference type="EMBL" id="KGK10357.1"/>
    </source>
</evidence>
<dbReference type="GO" id="GO:0003676">
    <property type="term" value="F:nucleic acid binding"/>
    <property type="evidence" value="ECO:0007669"/>
    <property type="project" value="InterPro"/>
</dbReference>
<organism evidence="3 4">
    <name type="scientific">Vibrio navarrensis</name>
    <dbReference type="NCBI Taxonomy" id="29495"/>
    <lineage>
        <taxon>Bacteria</taxon>
        <taxon>Pseudomonadati</taxon>
        <taxon>Pseudomonadota</taxon>
        <taxon>Gammaproteobacteria</taxon>
        <taxon>Vibrionales</taxon>
        <taxon>Vibrionaceae</taxon>
        <taxon>Vibrio</taxon>
    </lineage>
</organism>
<dbReference type="AlphaFoldDB" id="A0A099MHZ1"/>
<name>A0A099MHZ1_9VIBR</name>
<dbReference type="CDD" id="cd20736">
    <property type="entry name" value="PoNe_Nuclease"/>
    <property type="match status" value="1"/>
</dbReference>
<comment type="similarity">
    <text evidence="1 2">Belongs to the UPF0102 family.</text>
</comment>
<dbReference type="HAMAP" id="MF_00048">
    <property type="entry name" value="UPF0102"/>
    <property type="match status" value="1"/>
</dbReference>
<dbReference type="InterPro" id="IPR011856">
    <property type="entry name" value="tRNA_endonuc-like_dom_sf"/>
</dbReference>
<dbReference type="Pfam" id="PF02021">
    <property type="entry name" value="UPF0102"/>
    <property type="match status" value="1"/>
</dbReference>
<dbReference type="GeneID" id="43682196"/>
<dbReference type="GO" id="GO:0004519">
    <property type="term" value="F:endonuclease activity"/>
    <property type="evidence" value="ECO:0007669"/>
    <property type="project" value="UniProtKB-KW"/>
</dbReference>
<keyword evidence="3" id="KW-0378">Hydrolase</keyword>
<keyword evidence="3" id="KW-0255">Endonuclease</keyword>
<dbReference type="STRING" id="29495.EA26_03145"/>
<dbReference type="SUPFAM" id="SSF52980">
    <property type="entry name" value="Restriction endonuclease-like"/>
    <property type="match status" value="1"/>
</dbReference>
<keyword evidence="3" id="KW-0540">Nuclease</keyword>
<evidence type="ECO:0000256" key="1">
    <source>
        <dbReference type="ARBA" id="ARBA00006738"/>
    </source>
</evidence>
<dbReference type="PANTHER" id="PTHR34039:SF1">
    <property type="entry name" value="UPF0102 PROTEIN YRAN"/>
    <property type="match status" value="1"/>
</dbReference>
<gene>
    <name evidence="3" type="ORF">EA26_03145</name>
</gene>
<proteinExistence type="inferred from homology"/>
<dbReference type="NCBIfam" id="NF009150">
    <property type="entry name" value="PRK12497.1-3"/>
    <property type="match status" value="1"/>
</dbReference>
<dbReference type="RefSeq" id="WP_039423961.1">
    <property type="nucleotide sequence ID" value="NZ_CP061845.1"/>
</dbReference>
<comment type="caution">
    <text evidence="3">The sequence shown here is derived from an EMBL/GenBank/DDBJ whole genome shotgun (WGS) entry which is preliminary data.</text>
</comment>
<dbReference type="InterPro" id="IPR011335">
    <property type="entry name" value="Restrct_endonuc-II-like"/>
</dbReference>
<reference evidence="3 4" key="1">
    <citation type="submission" date="2014-04" db="EMBL/GenBank/DDBJ databases">
        <title>Genome sequencing of Vibrio navarrensis strains.</title>
        <authorList>
            <person name="Gladney L.M."/>
            <person name="Katz L.S."/>
            <person name="Marino-Ramirez L."/>
            <person name="Jordan I.K."/>
        </authorList>
    </citation>
    <scope>NUCLEOTIDE SEQUENCE [LARGE SCALE GENOMIC DNA]</scope>
    <source>
        <strain evidence="3 4">ATCC 51183</strain>
    </source>
</reference>
<evidence type="ECO:0000313" key="4">
    <source>
        <dbReference type="Proteomes" id="UP000029994"/>
    </source>
</evidence>
<dbReference type="EMBL" id="JMCG01000001">
    <property type="protein sequence ID" value="KGK10357.1"/>
    <property type="molecule type" value="Genomic_DNA"/>
</dbReference>
<dbReference type="PANTHER" id="PTHR34039">
    <property type="entry name" value="UPF0102 PROTEIN YRAN"/>
    <property type="match status" value="1"/>
</dbReference>
<protein>
    <recommendedName>
        <fullName evidence="2">UPF0102 protein EA26_03145</fullName>
    </recommendedName>
</protein>
<dbReference type="InterPro" id="IPR003509">
    <property type="entry name" value="UPF0102_YraN-like"/>
</dbReference>
<dbReference type="eggNOG" id="COG0792">
    <property type="taxonomic scope" value="Bacteria"/>
</dbReference>
<accession>A0A099MHZ1</accession>
<sequence length="122" mass="13966">MALFNRRAVGEQYESLAKRWLIGQGLVFIEQNFNTKLGEIDLIFRDGETIVFVEVKYRKSVYYGHAAEMVSAAKANKLLKTAYLWLDRHGYNACNTAIRFDVIAIHNNGDDLHWIDNAITQG</sequence>
<dbReference type="Proteomes" id="UP000029994">
    <property type="component" value="Unassembled WGS sequence"/>
</dbReference>
<dbReference type="NCBIfam" id="TIGR00252">
    <property type="entry name" value="YraN family protein"/>
    <property type="match status" value="1"/>
</dbReference>
<keyword evidence="4" id="KW-1185">Reference proteome</keyword>